<dbReference type="AlphaFoldDB" id="A0A1I7XBV2"/>
<dbReference type="Proteomes" id="UP000095283">
    <property type="component" value="Unplaced"/>
</dbReference>
<evidence type="ECO:0000313" key="1">
    <source>
        <dbReference type="Proteomes" id="UP000095283"/>
    </source>
</evidence>
<accession>A0A1I7XBV2</accession>
<sequence>MNDGIAYSFGIKWQLRIGWELKHDPKQFIYLLERVELDLGSECERQDKLSQWLTPEPDIRETINGFGQGLTSPKETERVYIKEFSR</sequence>
<keyword evidence="1" id="KW-1185">Reference proteome</keyword>
<proteinExistence type="predicted"/>
<protein>
    <submittedName>
        <fullName evidence="2">3-methyladenine DNA glycosylase</fullName>
    </submittedName>
</protein>
<organism evidence="1 2">
    <name type="scientific">Heterorhabditis bacteriophora</name>
    <name type="common">Entomopathogenic nematode worm</name>
    <dbReference type="NCBI Taxonomy" id="37862"/>
    <lineage>
        <taxon>Eukaryota</taxon>
        <taxon>Metazoa</taxon>
        <taxon>Ecdysozoa</taxon>
        <taxon>Nematoda</taxon>
        <taxon>Chromadorea</taxon>
        <taxon>Rhabditida</taxon>
        <taxon>Rhabditina</taxon>
        <taxon>Rhabditomorpha</taxon>
        <taxon>Strongyloidea</taxon>
        <taxon>Heterorhabditidae</taxon>
        <taxon>Heterorhabditis</taxon>
    </lineage>
</organism>
<name>A0A1I7XBV2_HETBA</name>
<dbReference type="WBParaSite" id="Hba_15163">
    <property type="protein sequence ID" value="Hba_15163"/>
    <property type="gene ID" value="Hba_15163"/>
</dbReference>
<reference evidence="2" key="1">
    <citation type="submission" date="2016-11" db="UniProtKB">
        <authorList>
            <consortium name="WormBaseParasite"/>
        </authorList>
    </citation>
    <scope>IDENTIFICATION</scope>
</reference>
<evidence type="ECO:0000313" key="2">
    <source>
        <dbReference type="WBParaSite" id="Hba_15163"/>
    </source>
</evidence>